<accession>A0ABD2MRP5</accession>
<dbReference type="EMBL" id="JABFTP020000021">
    <property type="protein sequence ID" value="KAL3269124.1"/>
    <property type="molecule type" value="Genomic_DNA"/>
</dbReference>
<proteinExistence type="predicted"/>
<reference evidence="1 2" key="1">
    <citation type="journal article" date="2021" name="BMC Biol.">
        <title>Horizontally acquired antibacterial genes associated with adaptive radiation of ladybird beetles.</title>
        <authorList>
            <person name="Li H.S."/>
            <person name="Tang X.F."/>
            <person name="Huang Y.H."/>
            <person name="Xu Z.Y."/>
            <person name="Chen M.L."/>
            <person name="Du X.Y."/>
            <person name="Qiu B.Y."/>
            <person name="Chen P.T."/>
            <person name="Zhang W."/>
            <person name="Slipinski A."/>
            <person name="Escalona H.E."/>
            <person name="Waterhouse R.M."/>
            <person name="Zwick A."/>
            <person name="Pang H."/>
        </authorList>
    </citation>
    <scope>NUCLEOTIDE SEQUENCE [LARGE SCALE GENOMIC DNA]</scope>
    <source>
        <strain evidence="1">SYSU2018</strain>
    </source>
</reference>
<evidence type="ECO:0000313" key="2">
    <source>
        <dbReference type="Proteomes" id="UP001516400"/>
    </source>
</evidence>
<sequence>MKNLVWFTTNTSMKKTKESLAIMTAAMMTYWKELVRYRREKRRSNKQLPFKKVLELSKNELDLVTQNPNKAQMIRTDESEVIDSTLANRKKYGKRIDNEGSRHKIQFMFYKVTVRHSFFLFVHGQKRHEHLVRHFQTNGVTTRAHGLTNKPCTKPTSLTREDIEKAVKFIEYTADLLPPPLPGRL</sequence>
<name>A0ABD2MRP5_9CUCU</name>
<dbReference type="AlphaFoldDB" id="A0ABD2MRP5"/>
<dbReference type="Proteomes" id="UP001516400">
    <property type="component" value="Unassembled WGS sequence"/>
</dbReference>
<protein>
    <submittedName>
        <fullName evidence="1">Uncharacterized protein</fullName>
    </submittedName>
</protein>
<keyword evidence="2" id="KW-1185">Reference proteome</keyword>
<organism evidence="1 2">
    <name type="scientific">Cryptolaemus montrouzieri</name>
    <dbReference type="NCBI Taxonomy" id="559131"/>
    <lineage>
        <taxon>Eukaryota</taxon>
        <taxon>Metazoa</taxon>
        <taxon>Ecdysozoa</taxon>
        <taxon>Arthropoda</taxon>
        <taxon>Hexapoda</taxon>
        <taxon>Insecta</taxon>
        <taxon>Pterygota</taxon>
        <taxon>Neoptera</taxon>
        <taxon>Endopterygota</taxon>
        <taxon>Coleoptera</taxon>
        <taxon>Polyphaga</taxon>
        <taxon>Cucujiformia</taxon>
        <taxon>Coccinelloidea</taxon>
        <taxon>Coccinellidae</taxon>
        <taxon>Scymninae</taxon>
        <taxon>Scymnini</taxon>
        <taxon>Cryptolaemus</taxon>
    </lineage>
</organism>
<comment type="caution">
    <text evidence="1">The sequence shown here is derived from an EMBL/GenBank/DDBJ whole genome shotgun (WGS) entry which is preliminary data.</text>
</comment>
<evidence type="ECO:0000313" key="1">
    <source>
        <dbReference type="EMBL" id="KAL3269124.1"/>
    </source>
</evidence>
<gene>
    <name evidence="1" type="ORF">HHI36_008205</name>
</gene>